<dbReference type="PANTHER" id="PTHR31001:SF40">
    <property type="entry name" value="ZN(II)2CYS6 TRANSCRIPTION FACTOR (EUROFUNG)"/>
    <property type="match status" value="1"/>
</dbReference>
<reference evidence="5 6" key="1">
    <citation type="journal article" date="2017" name="Genome Announc.">
        <title>Genome sequence of the saprophytic ascomycete Epicoccum nigrum ICMP 19927 strain isolated from New Zealand.</title>
        <authorList>
            <person name="Fokin M."/>
            <person name="Fleetwood D."/>
            <person name="Weir B.S."/>
            <person name="Villas-Boas S.G."/>
        </authorList>
    </citation>
    <scope>NUCLEOTIDE SEQUENCE [LARGE SCALE GENOMIC DNA]</scope>
    <source>
        <strain evidence="5 6">ICMP 19927</strain>
    </source>
</reference>
<feature type="region of interest" description="Disordered" evidence="3">
    <location>
        <begin position="73"/>
        <end position="96"/>
    </location>
</feature>
<dbReference type="PROSITE" id="PS50048">
    <property type="entry name" value="ZN2_CY6_FUNGAL_2"/>
    <property type="match status" value="1"/>
</dbReference>
<dbReference type="Gene3D" id="4.10.240.10">
    <property type="entry name" value="Zn(2)-C6 fungal-type DNA-binding domain"/>
    <property type="match status" value="1"/>
</dbReference>
<evidence type="ECO:0000256" key="2">
    <source>
        <dbReference type="ARBA" id="ARBA00023242"/>
    </source>
</evidence>
<dbReference type="InterPro" id="IPR036864">
    <property type="entry name" value="Zn2-C6_fun-type_DNA-bd_sf"/>
</dbReference>
<dbReference type="GO" id="GO:0000981">
    <property type="term" value="F:DNA-binding transcription factor activity, RNA polymerase II-specific"/>
    <property type="evidence" value="ECO:0007669"/>
    <property type="project" value="InterPro"/>
</dbReference>
<dbReference type="GO" id="GO:0008270">
    <property type="term" value="F:zinc ion binding"/>
    <property type="evidence" value="ECO:0007669"/>
    <property type="project" value="InterPro"/>
</dbReference>
<evidence type="ECO:0000259" key="4">
    <source>
        <dbReference type="PROSITE" id="PS50048"/>
    </source>
</evidence>
<comment type="subcellular location">
    <subcellularLocation>
        <location evidence="1">Nucleus</location>
    </subcellularLocation>
</comment>
<protein>
    <recommendedName>
        <fullName evidence="4">Zn(2)-C6 fungal-type domain-containing protein</fullName>
    </recommendedName>
</protein>
<dbReference type="PROSITE" id="PS00463">
    <property type="entry name" value="ZN2_CY6_FUNGAL_1"/>
    <property type="match status" value="1"/>
</dbReference>
<sequence length="753" mass="83528">MTGNLFPARLRTTHIEKHQNMTYRRNGKLQACEPCRKGKMKCDHMMPHCGRCVKTRKTDKCIYHPAPLTKLAAKTARDEEGKGSHRPSKAANDSGSAAYLAHLESTARPTGFAPLTSSVLPKGSARSSSSASHPNGYRRVSLQQGTTEPKEAPAGRMLLPSLHGFDNGSFISHSAVLAENEPSIGLSPPGPSESSVSQKLIDRGAAVLMLLKDLSSVERYIDKWFSFAGGVVVIEPMVKIYLEGLRTTWGKLLESSNIADLQAMSAQVWENTSRPLSELLKRNTTPREFCMSVTGADLRWEVVGIITSLVPLIAQSLKEGDPIFCSHDAAPVDKDALAVSMHEASKMCVQFCDELDTLNDLYLWLLYGNSIAYCSLRSRGRYDNWKKQSVLAAALQCANLHQEIIVDDSTPFFIAELRKRLFICAYNNDKIDAVFAGRPPRLTRLYCRLQIPLDLTDAQTMSEGPELEAALAELDEDGWNQDGTVHRSTFARISATNALITEEILEISMGCFSPDEVVRRAADINMRALDAWDSLPDFLRIDASDLWSSLRSPIELLFLVVIRLASLDHIFLLQRTLSKKVPLESPSPNMRLLSVCGEIFKIVVMMVDNKDYFRDFQIDFVQILCMHGIPAAAVLAVELLHQERNPTSASAQAFPLHRSDTIQSLSVFVSCLGTIKPDAHGYQSCNRGKTFLKKILDLILGPGPAAPRTAHTEIDAGTDPTLGASLFDPEDDSEFMRWLDDVQWDQETWINFT</sequence>
<dbReference type="STRING" id="105696.A0A1Y2LZD0"/>
<feature type="domain" description="Zn(2)-C6 fungal-type" evidence="4">
    <location>
        <begin position="31"/>
        <end position="63"/>
    </location>
</feature>
<dbReference type="OMA" id="PMRTHKS"/>
<dbReference type="PANTHER" id="PTHR31001">
    <property type="entry name" value="UNCHARACTERIZED TRANSCRIPTIONAL REGULATORY PROTEIN"/>
    <property type="match status" value="1"/>
</dbReference>
<dbReference type="CDD" id="cd00067">
    <property type="entry name" value="GAL4"/>
    <property type="match status" value="1"/>
</dbReference>
<dbReference type="GO" id="GO:0005634">
    <property type="term" value="C:nucleus"/>
    <property type="evidence" value="ECO:0007669"/>
    <property type="project" value="UniProtKB-SubCell"/>
</dbReference>
<gene>
    <name evidence="5" type="ORF">B5807_05661</name>
</gene>
<dbReference type="EMBL" id="KZ107844">
    <property type="protein sequence ID" value="OSS49256.1"/>
    <property type="molecule type" value="Genomic_DNA"/>
</dbReference>
<dbReference type="AlphaFoldDB" id="A0A1Y2LZD0"/>
<dbReference type="InterPro" id="IPR050613">
    <property type="entry name" value="Sec_Metabolite_Reg"/>
</dbReference>
<dbReference type="CDD" id="cd12148">
    <property type="entry name" value="fungal_TF_MHR"/>
    <property type="match status" value="1"/>
</dbReference>
<evidence type="ECO:0000313" key="6">
    <source>
        <dbReference type="Proteomes" id="UP000193240"/>
    </source>
</evidence>
<name>A0A1Y2LZD0_EPING</name>
<evidence type="ECO:0000256" key="1">
    <source>
        <dbReference type="ARBA" id="ARBA00004123"/>
    </source>
</evidence>
<dbReference type="SUPFAM" id="SSF57701">
    <property type="entry name" value="Zn2/Cys6 DNA-binding domain"/>
    <property type="match status" value="1"/>
</dbReference>
<proteinExistence type="predicted"/>
<accession>A0A1Y2LZD0</accession>
<evidence type="ECO:0000313" key="5">
    <source>
        <dbReference type="EMBL" id="OSS49256.1"/>
    </source>
</evidence>
<keyword evidence="2" id="KW-0539">Nucleus</keyword>
<dbReference type="Proteomes" id="UP000193240">
    <property type="component" value="Unassembled WGS sequence"/>
</dbReference>
<feature type="region of interest" description="Disordered" evidence="3">
    <location>
        <begin position="110"/>
        <end position="154"/>
    </location>
</feature>
<evidence type="ECO:0000256" key="3">
    <source>
        <dbReference type="SAM" id="MobiDB-lite"/>
    </source>
</evidence>
<dbReference type="Pfam" id="PF00172">
    <property type="entry name" value="Zn_clus"/>
    <property type="match status" value="1"/>
</dbReference>
<dbReference type="SMART" id="SM00066">
    <property type="entry name" value="GAL4"/>
    <property type="match status" value="1"/>
</dbReference>
<keyword evidence="6" id="KW-1185">Reference proteome</keyword>
<organism evidence="5 6">
    <name type="scientific">Epicoccum nigrum</name>
    <name type="common">Soil fungus</name>
    <name type="synonym">Epicoccum purpurascens</name>
    <dbReference type="NCBI Taxonomy" id="105696"/>
    <lineage>
        <taxon>Eukaryota</taxon>
        <taxon>Fungi</taxon>
        <taxon>Dikarya</taxon>
        <taxon>Ascomycota</taxon>
        <taxon>Pezizomycotina</taxon>
        <taxon>Dothideomycetes</taxon>
        <taxon>Pleosporomycetidae</taxon>
        <taxon>Pleosporales</taxon>
        <taxon>Pleosporineae</taxon>
        <taxon>Didymellaceae</taxon>
        <taxon>Epicoccum</taxon>
    </lineage>
</organism>
<dbReference type="InterPro" id="IPR001138">
    <property type="entry name" value="Zn2Cys6_DnaBD"/>
</dbReference>
<dbReference type="InParanoid" id="A0A1Y2LZD0"/>